<keyword evidence="4" id="KW-1185">Reference proteome</keyword>
<dbReference type="OMA" id="REERIMG"/>
<dbReference type="eggNOG" id="ENOG502SYF2">
    <property type="taxonomic scope" value="Eukaryota"/>
</dbReference>
<dbReference type="InterPro" id="IPR018860">
    <property type="entry name" value="APC_suCDC26"/>
</dbReference>
<dbReference type="RefSeq" id="XP_001276499.1">
    <property type="nucleotide sequence ID" value="XM_001276498.1"/>
</dbReference>
<dbReference type="GeneID" id="4708876"/>
<dbReference type="GO" id="GO:0031145">
    <property type="term" value="P:anaphase-promoting complex-dependent catabolic process"/>
    <property type="evidence" value="ECO:0007669"/>
    <property type="project" value="InterPro"/>
</dbReference>
<protein>
    <recommendedName>
        <fullName evidence="5">Anaphase-promoting complex, subunit CDC26</fullName>
    </recommendedName>
</protein>
<dbReference type="OrthoDB" id="5302254at2759"/>
<keyword evidence="1" id="KW-0833">Ubl conjugation pathway</keyword>
<dbReference type="Proteomes" id="UP000006701">
    <property type="component" value="Unassembled WGS sequence"/>
</dbReference>
<dbReference type="KEGG" id="act:ACLA_057290"/>
<organism evidence="3 4">
    <name type="scientific">Aspergillus clavatus (strain ATCC 1007 / CBS 513.65 / DSM 816 / NCTC 3887 / NRRL 1 / QM 1276 / 107)</name>
    <dbReference type="NCBI Taxonomy" id="344612"/>
    <lineage>
        <taxon>Eukaryota</taxon>
        <taxon>Fungi</taxon>
        <taxon>Dikarya</taxon>
        <taxon>Ascomycota</taxon>
        <taxon>Pezizomycotina</taxon>
        <taxon>Eurotiomycetes</taxon>
        <taxon>Eurotiomycetidae</taxon>
        <taxon>Eurotiales</taxon>
        <taxon>Aspergillaceae</taxon>
        <taxon>Aspergillus</taxon>
        <taxon>Aspergillus subgen. Fumigati</taxon>
    </lineage>
</organism>
<evidence type="ECO:0000256" key="1">
    <source>
        <dbReference type="ARBA" id="ARBA00022786"/>
    </source>
</evidence>
<evidence type="ECO:0000256" key="2">
    <source>
        <dbReference type="SAM" id="MobiDB-lite"/>
    </source>
</evidence>
<dbReference type="HOGENOM" id="CLU_165597_0_0_1"/>
<feature type="region of interest" description="Disordered" evidence="2">
    <location>
        <begin position="33"/>
        <end position="57"/>
    </location>
</feature>
<evidence type="ECO:0008006" key="5">
    <source>
        <dbReference type="Google" id="ProtNLM"/>
    </source>
</evidence>
<gene>
    <name evidence="3" type="ORF">ACLA_057290</name>
</gene>
<reference evidence="3 4" key="1">
    <citation type="journal article" date="2008" name="PLoS Genet.">
        <title>Genomic islands in the pathogenic filamentous fungus Aspergillus fumigatus.</title>
        <authorList>
            <person name="Fedorova N.D."/>
            <person name="Khaldi N."/>
            <person name="Joardar V.S."/>
            <person name="Maiti R."/>
            <person name="Amedeo P."/>
            <person name="Anderson M.J."/>
            <person name="Crabtree J."/>
            <person name="Silva J.C."/>
            <person name="Badger J.H."/>
            <person name="Albarraq A."/>
            <person name="Angiuoli S."/>
            <person name="Bussey H."/>
            <person name="Bowyer P."/>
            <person name="Cotty P.J."/>
            <person name="Dyer P.S."/>
            <person name="Egan A."/>
            <person name="Galens K."/>
            <person name="Fraser-Liggett C.M."/>
            <person name="Haas B.J."/>
            <person name="Inman J.M."/>
            <person name="Kent R."/>
            <person name="Lemieux S."/>
            <person name="Malavazi I."/>
            <person name="Orvis J."/>
            <person name="Roemer T."/>
            <person name="Ronning C.M."/>
            <person name="Sundaram J.P."/>
            <person name="Sutton G."/>
            <person name="Turner G."/>
            <person name="Venter J.C."/>
            <person name="White O.R."/>
            <person name="Whitty B.R."/>
            <person name="Youngman P."/>
            <person name="Wolfe K.H."/>
            <person name="Goldman G.H."/>
            <person name="Wortman J.R."/>
            <person name="Jiang B."/>
            <person name="Denning D.W."/>
            <person name="Nierman W.C."/>
        </authorList>
    </citation>
    <scope>NUCLEOTIDE SEQUENCE [LARGE SCALE GENOMIC DNA]</scope>
    <source>
        <strain evidence="4">ATCC 1007 / CBS 513.65 / DSM 816 / NCTC 3887 / NRRL 1</strain>
    </source>
</reference>
<sequence length="76" mass="8808">MLRRKPTVIAVTSEDIAAFEEMRLRKITEDTYKNPHIKSSSNATNFDPNDELKPLPGDKARIVRTREDRIGINRRN</sequence>
<dbReference type="EMBL" id="DS026990">
    <property type="protein sequence ID" value="EAW15073.1"/>
    <property type="molecule type" value="Genomic_DNA"/>
</dbReference>
<proteinExistence type="predicted"/>
<name>A1C3T3_ASPCL</name>
<dbReference type="GO" id="GO:0005680">
    <property type="term" value="C:anaphase-promoting complex"/>
    <property type="evidence" value="ECO:0007669"/>
    <property type="project" value="InterPro"/>
</dbReference>
<accession>A1C3T3</accession>
<dbReference type="VEuPathDB" id="FungiDB:ACLA_057290"/>
<dbReference type="Pfam" id="PF10471">
    <property type="entry name" value="ANAPC_CDC26"/>
    <property type="match status" value="1"/>
</dbReference>
<evidence type="ECO:0000313" key="3">
    <source>
        <dbReference type="EMBL" id="EAW15073.1"/>
    </source>
</evidence>
<dbReference type="AlphaFoldDB" id="A1C3T3"/>
<evidence type="ECO:0000313" key="4">
    <source>
        <dbReference type="Proteomes" id="UP000006701"/>
    </source>
</evidence>
<feature type="compositionally biased region" description="Polar residues" evidence="2">
    <location>
        <begin position="37"/>
        <end position="47"/>
    </location>
</feature>